<keyword evidence="1 3" id="KW-0808">Transferase</keyword>
<dbReference type="Gene3D" id="3.30.1540.10">
    <property type="entry name" value="formyl-coa transferase, domain 3"/>
    <property type="match status" value="1"/>
</dbReference>
<dbReference type="InterPro" id="IPR003673">
    <property type="entry name" value="CoA-Trfase_fam_III"/>
</dbReference>
<keyword evidence="4" id="KW-1185">Reference proteome</keyword>
<dbReference type="GO" id="GO:0016740">
    <property type="term" value="F:transferase activity"/>
    <property type="evidence" value="ECO:0007669"/>
    <property type="project" value="UniProtKB-KW"/>
</dbReference>
<dbReference type="EMBL" id="CAJZAH010000001">
    <property type="protein sequence ID" value="CAG9167158.1"/>
    <property type="molecule type" value="Genomic_DNA"/>
</dbReference>
<dbReference type="InterPro" id="IPR050483">
    <property type="entry name" value="CoA-transferase_III_domain"/>
</dbReference>
<dbReference type="InterPro" id="IPR023606">
    <property type="entry name" value="CoA-Trfase_III_dom_1_sf"/>
</dbReference>
<dbReference type="Proteomes" id="UP000721236">
    <property type="component" value="Unassembled WGS sequence"/>
</dbReference>
<dbReference type="EC" id="2.8.3.19" evidence="3"/>
<accession>A0ABN7Y1R0</accession>
<evidence type="ECO:0000256" key="2">
    <source>
        <dbReference type="SAM" id="MobiDB-lite"/>
    </source>
</evidence>
<evidence type="ECO:0000313" key="3">
    <source>
        <dbReference type="EMBL" id="CAG9167158.1"/>
    </source>
</evidence>
<dbReference type="SUPFAM" id="SSF89796">
    <property type="entry name" value="CoA-transferase family III (CaiB/BaiF)"/>
    <property type="match status" value="1"/>
</dbReference>
<evidence type="ECO:0000256" key="1">
    <source>
        <dbReference type="ARBA" id="ARBA00022679"/>
    </source>
</evidence>
<gene>
    <name evidence="3" type="primary">yfdE_4</name>
    <name evidence="3" type="ORF">LMG21510_00671</name>
</gene>
<proteinExistence type="predicted"/>
<dbReference type="PANTHER" id="PTHR48207:SF3">
    <property type="entry name" value="SUCCINATE--HYDROXYMETHYLGLUTARATE COA-TRANSFERASE"/>
    <property type="match status" value="1"/>
</dbReference>
<reference evidence="3 4" key="1">
    <citation type="submission" date="2021-08" db="EMBL/GenBank/DDBJ databases">
        <authorList>
            <person name="Peeters C."/>
        </authorList>
    </citation>
    <scope>NUCLEOTIDE SEQUENCE [LARGE SCALE GENOMIC DNA]</scope>
    <source>
        <strain evidence="3 4">LMG 21510</strain>
    </source>
</reference>
<dbReference type="PANTHER" id="PTHR48207">
    <property type="entry name" value="SUCCINATE--HYDROXYMETHYLGLUTARATE COA-TRANSFERASE"/>
    <property type="match status" value="1"/>
</dbReference>
<dbReference type="InterPro" id="IPR044855">
    <property type="entry name" value="CoA-Trfase_III_dom3_sf"/>
</dbReference>
<comment type="caution">
    <text evidence="3">The sequence shown here is derived from an EMBL/GenBank/DDBJ whole genome shotgun (WGS) entry which is preliminary data.</text>
</comment>
<name>A0ABN7Y1R0_9BURK</name>
<organism evidence="3 4">
    <name type="scientific">Cupriavidus respiraculi</name>
    <dbReference type="NCBI Taxonomy" id="195930"/>
    <lineage>
        <taxon>Bacteria</taxon>
        <taxon>Pseudomonadati</taxon>
        <taxon>Pseudomonadota</taxon>
        <taxon>Betaproteobacteria</taxon>
        <taxon>Burkholderiales</taxon>
        <taxon>Burkholderiaceae</taxon>
        <taxon>Cupriavidus</taxon>
    </lineage>
</organism>
<evidence type="ECO:0000313" key="4">
    <source>
        <dbReference type="Proteomes" id="UP000721236"/>
    </source>
</evidence>
<protein>
    <submittedName>
        <fullName evidence="3">Acetyl-CoA:oxalate CoA-transferase</fullName>
        <ecNumber evidence="3">2.8.3.19</ecNumber>
    </submittedName>
</protein>
<feature type="region of interest" description="Disordered" evidence="2">
    <location>
        <begin position="55"/>
        <end position="83"/>
    </location>
</feature>
<dbReference type="Gene3D" id="3.40.50.10540">
    <property type="entry name" value="Crotonobetainyl-coa:carnitine coa-transferase, domain 1"/>
    <property type="match status" value="1"/>
</dbReference>
<sequence length="413" mass="45002">MMFVYFAIHPPDDLMTQTASSLPLHGYNVLDLTVARAGPAAVRLLSDWGANVIRVEPPPPQDRGSVTGRRRGSDEQNLHRNKRSMCVDLKTEEGARILSRLIANTDVVVENFRSAVKARLGLTYDKLSAANPRVILASISGFGQDGPYCERPGVDQIVQGMSGLSSVTGEPGRGPVRVGIAISDTTAGMFLGQGILLALLHRERTGRGQWVHTSLIESMLNKLDFQGARYTVDGEVPTQQGNAHPTLVPMGTYRASDGLVNIAASTERMWTNFCQALDAQALQADPDYRDAASRARHRAQLDEAINRCTSRYTCAELMARLNPAGVPCGPIFDIGQAFEDPQVRHLGMTRPVRHPVLGELNLLRSPINLSAAPHPERFGRAAPDPGEQTEELLSELGYDADQVARWKRDGVVA</sequence>
<dbReference type="Pfam" id="PF02515">
    <property type="entry name" value="CoA_transf_3"/>
    <property type="match status" value="1"/>
</dbReference>